<gene>
    <name evidence="10" type="ORF">DIURU_003981</name>
</gene>
<reference evidence="10 11" key="1">
    <citation type="submission" date="2019-07" db="EMBL/GenBank/DDBJ databases">
        <title>Genome assembly of two rare yeast pathogens: Diutina rugosa and Trichomonascus ciferrii.</title>
        <authorList>
            <person name="Mixao V."/>
            <person name="Saus E."/>
            <person name="Hansen A."/>
            <person name="Lass-Flor C."/>
            <person name="Gabaldon T."/>
        </authorList>
    </citation>
    <scope>NUCLEOTIDE SEQUENCE [LARGE SCALE GENOMIC DNA]</scope>
    <source>
        <strain evidence="10 11">CBS 613</strain>
    </source>
</reference>
<name>A0A642UJB8_DIURU</name>
<dbReference type="Pfam" id="PF02840">
    <property type="entry name" value="Prp18"/>
    <property type="match status" value="1"/>
</dbReference>
<dbReference type="GO" id="GO:0071021">
    <property type="term" value="C:U2-type post-spliceosomal complex"/>
    <property type="evidence" value="ECO:0007669"/>
    <property type="project" value="TreeGrafter"/>
</dbReference>
<feature type="compositionally biased region" description="Basic and acidic residues" evidence="8">
    <location>
        <begin position="33"/>
        <end position="42"/>
    </location>
</feature>
<keyword evidence="4" id="KW-0507">mRNA processing</keyword>
<keyword evidence="7" id="KW-0539">Nucleus</keyword>
<comment type="caution">
    <text evidence="10">The sequence shown here is derived from an EMBL/GenBank/DDBJ whole genome shotgun (WGS) entry which is preliminary data.</text>
</comment>
<evidence type="ECO:0000313" key="10">
    <source>
        <dbReference type="EMBL" id="KAA8900165.1"/>
    </source>
</evidence>
<dbReference type="PANTHER" id="PTHR13007">
    <property type="entry name" value="PRE-MRNA SPLICING FACTOR-RELATED"/>
    <property type="match status" value="1"/>
</dbReference>
<dbReference type="GO" id="GO:0000350">
    <property type="term" value="P:generation of catalytic spliceosome for second transesterification step"/>
    <property type="evidence" value="ECO:0007669"/>
    <property type="project" value="TreeGrafter"/>
</dbReference>
<dbReference type="SUPFAM" id="SSF47938">
    <property type="entry name" value="Functional domain of the splicing factor Prp18"/>
    <property type="match status" value="1"/>
</dbReference>
<dbReference type="InterPro" id="IPR039979">
    <property type="entry name" value="PRPF18"/>
</dbReference>
<evidence type="ECO:0000256" key="1">
    <source>
        <dbReference type="ARBA" id="ARBA00004123"/>
    </source>
</evidence>
<dbReference type="GeneID" id="54782632"/>
<feature type="compositionally biased region" description="Low complexity" evidence="8">
    <location>
        <begin position="48"/>
        <end position="65"/>
    </location>
</feature>
<feature type="compositionally biased region" description="Basic and acidic residues" evidence="8">
    <location>
        <begin position="9"/>
        <end position="22"/>
    </location>
</feature>
<dbReference type="RefSeq" id="XP_034011304.1">
    <property type="nucleotide sequence ID" value="XM_034156803.1"/>
</dbReference>
<organism evidence="10 11">
    <name type="scientific">Diutina rugosa</name>
    <name type="common">Yeast</name>
    <name type="synonym">Candida rugosa</name>
    <dbReference type="NCBI Taxonomy" id="5481"/>
    <lineage>
        <taxon>Eukaryota</taxon>
        <taxon>Fungi</taxon>
        <taxon>Dikarya</taxon>
        <taxon>Ascomycota</taxon>
        <taxon>Saccharomycotina</taxon>
        <taxon>Pichiomycetes</taxon>
        <taxon>Debaryomycetaceae</taxon>
        <taxon>Diutina</taxon>
    </lineage>
</organism>
<evidence type="ECO:0000256" key="7">
    <source>
        <dbReference type="ARBA" id="ARBA00023242"/>
    </source>
</evidence>
<dbReference type="InterPro" id="IPR004098">
    <property type="entry name" value="Prp18"/>
</dbReference>
<evidence type="ECO:0000256" key="2">
    <source>
        <dbReference type="ARBA" id="ARBA00008137"/>
    </source>
</evidence>
<dbReference type="OMA" id="RRWIISI"/>
<proteinExistence type="inferred from homology"/>
<keyword evidence="5" id="KW-0747">Spliceosome</keyword>
<dbReference type="OrthoDB" id="10261918at2759"/>
<comment type="subcellular location">
    <subcellularLocation>
        <location evidence="1">Nucleus</location>
    </subcellularLocation>
</comment>
<accession>A0A642UJB8</accession>
<keyword evidence="11" id="KW-1185">Reference proteome</keyword>
<dbReference type="EMBL" id="SWFT01000116">
    <property type="protein sequence ID" value="KAA8900165.1"/>
    <property type="molecule type" value="Genomic_DNA"/>
</dbReference>
<evidence type="ECO:0000256" key="5">
    <source>
        <dbReference type="ARBA" id="ARBA00022728"/>
    </source>
</evidence>
<dbReference type="Proteomes" id="UP000449547">
    <property type="component" value="Unassembled WGS sequence"/>
</dbReference>
<evidence type="ECO:0000256" key="4">
    <source>
        <dbReference type="ARBA" id="ARBA00022664"/>
    </source>
</evidence>
<feature type="region of interest" description="Disordered" evidence="8">
    <location>
        <begin position="1"/>
        <end position="69"/>
    </location>
</feature>
<dbReference type="AlphaFoldDB" id="A0A642UJB8"/>
<dbReference type="Gene3D" id="1.20.940.10">
    <property type="entry name" value="Functional domain of the splicing factor Prp18"/>
    <property type="match status" value="1"/>
</dbReference>
<dbReference type="VEuPathDB" id="FungiDB:DIURU_003981"/>
<evidence type="ECO:0000256" key="8">
    <source>
        <dbReference type="SAM" id="MobiDB-lite"/>
    </source>
</evidence>
<dbReference type="GO" id="GO:0046540">
    <property type="term" value="C:U4/U6 x U5 tri-snRNP complex"/>
    <property type="evidence" value="ECO:0007669"/>
    <property type="project" value="TreeGrafter"/>
</dbReference>
<sequence>MDFSSLIGHEIEARQRDAGESTRRRRSRKRRSSTTEEGKPTDGDNDETSTAPSAPDAAPAPAPTDLLDIPREPQSIDEQLQVFDEDPTGLSEAAKIDRLHYLVRQEKYKQFLAAEASATATAITSTDIAHGDHQRLALRVRKFLKSTVLQWQAIEPESPLLKTVKIDFVKLFYKLRAHKLSPDVLTSLATVVHYLQRHDYHGATESYYQMSIGNVAWPIGIRDVGIHARSNDDKTTKAMANIMASDTTRRWMVSVKRVITWCETVTK</sequence>
<dbReference type="PANTHER" id="PTHR13007:SF19">
    <property type="entry name" value="PRE-MRNA-SPLICING FACTOR 18"/>
    <property type="match status" value="1"/>
</dbReference>
<protein>
    <recommendedName>
        <fullName evidence="3">Pre-mRNA-splicing factor 18</fullName>
    </recommendedName>
</protein>
<comment type="similarity">
    <text evidence="2">Belongs to the PRP18 family.</text>
</comment>
<feature type="domain" description="Prp18" evidence="9">
    <location>
        <begin position="157"/>
        <end position="265"/>
    </location>
</feature>
<feature type="compositionally biased region" description="Basic residues" evidence="8">
    <location>
        <begin position="23"/>
        <end position="32"/>
    </location>
</feature>
<keyword evidence="6" id="KW-0508">mRNA splicing</keyword>
<dbReference type="GO" id="GO:0005682">
    <property type="term" value="C:U5 snRNP"/>
    <property type="evidence" value="ECO:0007669"/>
    <property type="project" value="TreeGrafter"/>
</dbReference>
<evidence type="ECO:0000259" key="9">
    <source>
        <dbReference type="Pfam" id="PF02840"/>
    </source>
</evidence>
<evidence type="ECO:0000256" key="3">
    <source>
        <dbReference type="ARBA" id="ARBA00018242"/>
    </source>
</evidence>
<evidence type="ECO:0000313" key="11">
    <source>
        <dbReference type="Proteomes" id="UP000449547"/>
    </source>
</evidence>
<evidence type="ECO:0000256" key="6">
    <source>
        <dbReference type="ARBA" id="ARBA00023187"/>
    </source>
</evidence>